<keyword evidence="2" id="KW-1185">Reference proteome</keyword>
<accession>A0ACC4D779</accession>
<name>A0ACC4D779_PURLI</name>
<comment type="caution">
    <text evidence="1">The sequence shown here is derived from an EMBL/GenBank/DDBJ whole genome shotgun (WGS) entry which is preliminary data.</text>
</comment>
<protein>
    <submittedName>
        <fullName evidence="1">Uncharacterized protein</fullName>
    </submittedName>
</protein>
<evidence type="ECO:0000313" key="1">
    <source>
        <dbReference type="EMBL" id="KAL3951957.1"/>
    </source>
</evidence>
<reference evidence="1" key="1">
    <citation type="submission" date="2024-12" db="EMBL/GenBank/DDBJ databases">
        <title>Comparative genomics and development of molecular markers within Purpureocillium lilacinum and among Purpureocillium species.</title>
        <authorList>
            <person name="Yeh Z.-Y."/>
            <person name="Ni N.-T."/>
            <person name="Lo P.-H."/>
            <person name="Mushyakhwo K."/>
            <person name="Lin C.-F."/>
            <person name="Nai Y.-S."/>
        </authorList>
    </citation>
    <scope>NUCLEOTIDE SEQUENCE</scope>
    <source>
        <strain evidence="1">NCHU-NPUST-175</strain>
    </source>
</reference>
<dbReference type="EMBL" id="JBGNUJ010000013">
    <property type="protein sequence ID" value="KAL3951957.1"/>
    <property type="molecule type" value="Genomic_DNA"/>
</dbReference>
<evidence type="ECO:0000313" key="2">
    <source>
        <dbReference type="Proteomes" id="UP001638806"/>
    </source>
</evidence>
<gene>
    <name evidence="1" type="ORF">ACCO45_013674</name>
</gene>
<sequence length="185" mass="19302">MDCNGRSRGSMRRHAKATAPLRRGAESAARDCPARRVGTAPRHHAAAGIQRPPPSSQEVLHLLLLISVSLAAPLVFAHSSRQPSVMRSSYSPPAPPRLGGHPVSPVTTGVATDMSMRPGAAKLGLRLQPVAPAQAEPVPSPFAPIIMPACVPPTLPSLWLVPPIIPSSSSTPPWSSICGDPLLIA</sequence>
<dbReference type="Proteomes" id="UP001638806">
    <property type="component" value="Unassembled WGS sequence"/>
</dbReference>
<proteinExistence type="predicted"/>
<organism evidence="1 2">
    <name type="scientific">Purpureocillium lilacinum</name>
    <name type="common">Paecilomyces lilacinus</name>
    <dbReference type="NCBI Taxonomy" id="33203"/>
    <lineage>
        <taxon>Eukaryota</taxon>
        <taxon>Fungi</taxon>
        <taxon>Dikarya</taxon>
        <taxon>Ascomycota</taxon>
        <taxon>Pezizomycotina</taxon>
        <taxon>Sordariomycetes</taxon>
        <taxon>Hypocreomycetidae</taxon>
        <taxon>Hypocreales</taxon>
        <taxon>Ophiocordycipitaceae</taxon>
        <taxon>Purpureocillium</taxon>
    </lineage>
</organism>